<comment type="subunit">
    <text evidence="12">F-type ATPases have 2 components, F(1) - the catalytic core - and F(0) - the membrane proton channel. F(1) has five subunits: alpha(3), beta(3), gamma(1), delta(1), epsilon(1). F(0) has three main subunits: a(1), b(2) and c(10-14). The alpha and beta chains form an alternating ring which encloses part of the gamma chain. F(1) is attached to F(0) by a central stalk formed by the gamma and epsilon chains, while a peripheral stalk is formed by the delta and b chains.</text>
</comment>
<comment type="function">
    <text evidence="10">Component of the F(0) channel, it forms part of the peripheral stalk, linking F(1) to F(0). The b'-subunit is a diverged and duplicated form of b found in plants and photosynthetic bacteria.</text>
</comment>
<dbReference type="PANTHER" id="PTHR34264">
    <property type="entry name" value="ATP SYNTHASE SUBUNIT B, CHLOROPLASTIC"/>
    <property type="match status" value="1"/>
</dbReference>
<dbReference type="HAMAP" id="MF_01398">
    <property type="entry name" value="ATP_synth_b_bprime"/>
    <property type="match status" value="1"/>
</dbReference>
<proteinExistence type="inferred from homology"/>
<name>A0A8J6TDR2_9BACT</name>
<evidence type="ECO:0000256" key="5">
    <source>
        <dbReference type="ARBA" id="ARBA00022989"/>
    </source>
</evidence>
<keyword evidence="6 12" id="KW-0406">Ion transport</keyword>
<feature type="signal peptide" evidence="15">
    <location>
        <begin position="1"/>
        <end position="28"/>
    </location>
</feature>
<evidence type="ECO:0000313" key="16">
    <source>
        <dbReference type="EMBL" id="MBC8208612.1"/>
    </source>
</evidence>
<comment type="function">
    <text evidence="9 12">F(1)F(0) ATP synthase produces ATP from ADP in the presence of a proton or sodium gradient. F-type ATPases consist of two structural domains, F(1) containing the extramembraneous catalytic core and F(0) containing the membrane proton channel, linked together by a central stalk and a peripheral stalk. During catalysis, ATP synthesis in the catalytic domain of F(1) is coupled via a rotary mechanism of the central stalk subunits to proton translocation.</text>
</comment>
<evidence type="ECO:0000256" key="8">
    <source>
        <dbReference type="ARBA" id="ARBA00023310"/>
    </source>
</evidence>
<keyword evidence="15" id="KW-0732">Signal</keyword>
<comment type="caution">
    <text evidence="16">The sequence shown here is derived from an EMBL/GenBank/DDBJ whole genome shotgun (WGS) entry which is preliminary data.</text>
</comment>
<keyword evidence="12" id="KW-1003">Cell membrane</keyword>
<dbReference type="InterPro" id="IPR002146">
    <property type="entry name" value="ATP_synth_b/b'su_bac/chlpt"/>
</dbReference>
<dbReference type="EMBL" id="JACNLK010000046">
    <property type="protein sequence ID" value="MBC8208612.1"/>
    <property type="molecule type" value="Genomic_DNA"/>
</dbReference>
<feature type="coiled-coil region" evidence="14">
    <location>
        <begin position="77"/>
        <end position="151"/>
    </location>
</feature>
<dbReference type="CDD" id="cd06503">
    <property type="entry name" value="ATP-synt_Fo_b"/>
    <property type="match status" value="1"/>
</dbReference>
<evidence type="ECO:0000256" key="10">
    <source>
        <dbReference type="ARBA" id="ARBA00025614"/>
    </source>
</evidence>
<comment type="similarity">
    <text evidence="12 13">Belongs to the ATPase B chain family.</text>
</comment>
<organism evidence="16 17">
    <name type="scientific">Candidatus Desulfatifera sulfidica</name>
    <dbReference type="NCBI Taxonomy" id="2841691"/>
    <lineage>
        <taxon>Bacteria</taxon>
        <taxon>Pseudomonadati</taxon>
        <taxon>Thermodesulfobacteriota</taxon>
        <taxon>Desulfobulbia</taxon>
        <taxon>Desulfobulbales</taxon>
        <taxon>Desulfobulbaceae</taxon>
        <taxon>Candidatus Desulfatifera</taxon>
    </lineage>
</organism>
<evidence type="ECO:0000256" key="1">
    <source>
        <dbReference type="ARBA" id="ARBA00022448"/>
    </source>
</evidence>
<keyword evidence="4 12" id="KW-0375">Hydrogen ion transport</keyword>
<protein>
    <recommendedName>
        <fullName evidence="12">ATP synthase subunit b</fullName>
    </recommendedName>
    <alternativeName>
        <fullName evidence="12">ATP synthase F(0) sector subunit b</fullName>
    </alternativeName>
    <alternativeName>
        <fullName evidence="12">ATPase subunit I</fullName>
    </alternativeName>
    <alternativeName>
        <fullName evidence="12">F-type ATPase subunit b</fullName>
        <shortName evidence="12">F-ATPase subunit b</shortName>
    </alternativeName>
</protein>
<comment type="subcellular location">
    <subcellularLocation>
        <location evidence="12">Cell membrane</location>
        <topology evidence="12">Single-pass membrane protein</topology>
    </subcellularLocation>
    <subcellularLocation>
        <location evidence="11">Endomembrane system</location>
        <topology evidence="11">Single-pass membrane protein</topology>
    </subcellularLocation>
</comment>
<evidence type="ECO:0000256" key="4">
    <source>
        <dbReference type="ARBA" id="ARBA00022781"/>
    </source>
</evidence>
<dbReference type="PANTHER" id="PTHR34264:SF3">
    <property type="entry name" value="ATP SYNTHASE SUBUNIT B, CHLOROPLASTIC"/>
    <property type="match status" value="1"/>
</dbReference>
<sequence>MKRGKLIAGMCAVLATALLVGMVSTGWAASDAHGEYNSLAPHKIKDLGWRVMNFAVLVFILVKFGAKPIGSALSGRRKQIGEEIRDLEEKKVAAERSYQEFSAKLATVEQDIDTIVEKAVAQAEIEKAKILERAEKAAEDIQRQAKMVIANEVTAAKRELKDEVAEQAAVMAEEIVKQNLTPTDQVKIVEDYLDKVGAVQ</sequence>
<keyword evidence="1 12" id="KW-0813">Transport</keyword>
<evidence type="ECO:0000256" key="3">
    <source>
        <dbReference type="ARBA" id="ARBA00022692"/>
    </source>
</evidence>
<dbReference type="GO" id="GO:0005886">
    <property type="term" value="C:plasma membrane"/>
    <property type="evidence" value="ECO:0007669"/>
    <property type="project" value="UniProtKB-SubCell"/>
</dbReference>
<keyword evidence="7 12" id="KW-0472">Membrane</keyword>
<reference evidence="16 17" key="1">
    <citation type="submission" date="2020-08" db="EMBL/GenBank/DDBJ databases">
        <title>Bridging the membrane lipid divide: bacteria of the FCB group superphylum have the potential to synthesize archaeal ether lipids.</title>
        <authorList>
            <person name="Villanueva L."/>
            <person name="Von Meijenfeldt F.A.B."/>
            <person name="Westbye A.B."/>
            <person name="Yadav S."/>
            <person name="Hopmans E.C."/>
            <person name="Dutilh B.E."/>
            <person name="Sinninghe Damste J.S."/>
        </authorList>
    </citation>
    <scope>NUCLEOTIDE SEQUENCE [LARGE SCALE GENOMIC DNA]</scope>
    <source>
        <strain evidence="16">NIOZ-UU81</strain>
    </source>
</reference>
<evidence type="ECO:0000256" key="15">
    <source>
        <dbReference type="SAM" id="SignalP"/>
    </source>
</evidence>
<evidence type="ECO:0000256" key="13">
    <source>
        <dbReference type="RuleBase" id="RU003848"/>
    </source>
</evidence>
<feature type="chain" id="PRO_5035222196" description="ATP synthase subunit b" evidence="15">
    <location>
        <begin position="29"/>
        <end position="200"/>
    </location>
</feature>
<evidence type="ECO:0000256" key="6">
    <source>
        <dbReference type="ARBA" id="ARBA00023065"/>
    </source>
</evidence>
<dbReference type="GO" id="GO:0045259">
    <property type="term" value="C:proton-transporting ATP synthase complex"/>
    <property type="evidence" value="ECO:0007669"/>
    <property type="project" value="UniProtKB-KW"/>
</dbReference>
<evidence type="ECO:0000256" key="11">
    <source>
        <dbReference type="ARBA" id="ARBA00037847"/>
    </source>
</evidence>
<dbReference type="Proteomes" id="UP000599024">
    <property type="component" value="Unassembled WGS sequence"/>
</dbReference>
<keyword evidence="2 12" id="KW-0138">CF(0)</keyword>
<evidence type="ECO:0000256" key="14">
    <source>
        <dbReference type="SAM" id="Coils"/>
    </source>
</evidence>
<feature type="transmembrane region" description="Helical" evidence="12">
    <location>
        <begin position="47"/>
        <end position="66"/>
    </location>
</feature>
<dbReference type="AlphaFoldDB" id="A0A8J6TDR2"/>
<evidence type="ECO:0000256" key="9">
    <source>
        <dbReference type="ARBA" id="ARBA00025198"/>
    </source>
</evidence>
<dbReference type="GO" id="GO:0046933">
    <property type="term" value="F:proton-transporting ATP synthase activity, rotational mechanism"/>
    <property type="evidence" value="ECO:0007669"/>
    <property type="project" value="UniProtKB-UniRule"/>
</dbReference>
<keyword evidence="8 12" id="KW-0066">ATP synthesis</keyword>
<evidence type="ECO:0000256" key="2">
    <source>
        <dbReference type="ARBA" id="ARBA00022547"/>
    </source>
</evidence>
<evidence type="ECO:0000256" key="12">
    <source>
        <dbReference type="HAMAP-Rule" id="MF_01398"/>
    </source>
</evidence>
<dbReference type="GO" id="GO:0012505">
    <property type="term" value="C:endomembrane system"/>
    <property type="evidence" value="ECO:0007669"/>
    <property type="project" value="UniProtKB-SubCell"/>
</dbReference>
<evidence type="ECO:0000256" key="7">
    <source>
        <dbReference type="ARBA" id="ARBA00023136"/>
    </source>
</evidence>
<gene>
    <name evidence="12" type="primary">atpF</name>
    <name evidence="16" type="ORF">H8E79_05545</name>
</gene>
<accession>A0A8J6TDR2</accession>
<keyword evidence="5 12" id="KW-1133">Transmembrane helix</keyword>
<keyword evidence="3 12" id="KW-0812">Transmembrane</keyword>
<keyword evidence="14" id="KW-0175">Coiled coil</keyword>
<dbReference type="Pfam" id="PF00430">
    <property type="entry name" value="ATP-synt_B"/>
    <property type="match status" value="1"/>
</dbReference>
<evidence type="ECO:0000313" key="17">
    <source>
        <dbReference type="Proteomes" id="UP000599024"/>
    </source>
</evidence>